<sequence>MTVLQLSENREATDATGCRITAQARWEDQETGACNNFNCWDPPSLEEGLPKQEGK</sequence>
<name>A0A835MAS7_9MAGN</name>
<dbReference type="AlphaFoldDB" id="A0A835MAS7"/>
<accession>A0A835MAS7</accession>
<evidence type="ECO:0000313" key="2">
    <source>
        <dbReference type="Proteomes" id="UP000631114"/>
    </source>
</evidence>
<feature type="non-terminal residue" evidence="1">
    <location>
        <position position="55"/>
    </location>
</feature>
<proteinExistence type="predicted"/>
<dbReference type="EMBL" id="JADFTS010000001">
    <property type="protein sequence ID" value="KAF9625808.1"/>
    <property type="molecule type" value="Genomic_DNA"/>
</dbReference>
<evidence type="ECO:0000313" key="1">
    <source>
        <dbReference type="EMBL" id="KAF9625808.1"/>
    </source>
</evidence>
<comment type="caution">
    <text evidence="1">The sequence shown here is derived from an EMBL/GenBank/DDBJ whole genome shotgun (WGS) entry which is preliminary data.</text>
</comment>
<gene>
    <name evidence="1" type="ORF">IFM89_027140</name>
</gene>
<reference evidence="1 2" key="1">
    <citation type="submission" date="2020-10" db="EMBL/GenBank/DDBJ databases">
        <title>The Coptis chinensis genome and diversification of protoberbering-type alkaloids.</title>
        <authorList>
            <person name="Wang B."/>
            <person name="Shu S."/>
            <person name="Song C."/>
            <person name="Liu Y."/>
        </authorList>
    </citation>
    <scope>NUCLEOTIDE SEQUENCE [LARGE SCALE GENOMIC DNA]</scope>
    <source>
        <strain evidence="1">HL-2020</strain>
        <tissue evidence="1">Leaf</tissue>
    </source>
</reference>
<dbReference type="Proteomes" id="UP000631114">
    <property type="component" value="Unassembled WGS sequence"/>
</dbReference>
<protein>
    <submittedName>
        <fullName evidence="1">Uncharacterized protein</fullName>
    </submittedName>
</protein>
<keyword evidence="2" id="KW-1185">Reference proteome</keyword>
<organism evidence="1 2">
    <name type="scientific">Coptis chinensis</name>
    <dbReference type="NCBI Taxonomy" id="261450"/>
    <lineage>
        <taxon>Eukaryota</taxon>
        <taxon>Viridiplantae</taxon>
        <taxon>Streptophyta</taxon>
        <taxon>Embryophyta</taxon>
        <taxon>Tracheophyta</taxon>
        <taxon>Spermatophyta</taxon>
        <taxon>Magnoliopsida</taxon>
        <taxon>Ranunculales</taxon>
        <taxon>Ranunculaceae</taxon>
        <taxon>Coptidoideae</taxon>
        <taxon>Coptis</taxon>
    </lineage>
</organism>